<dbReference type="Gene3D" id="3.30.950.10">
    <property type="entry name" value="Methyltransferase, Cobalt-precorrin-4 Transmethylase, Domain 2"/>
    <property type="match status" value="1"/>
</dbReference>
<feature type="compositionally biased region" description="Basic and acidic residues" evidence="14">
    <location>
        <begin position="230"/>
        <end position="242"/>
    </location>
</feature>
<dbReference type="Pfam" id="PF14824">
    <property type="entry name" value="Sirohm_synth_M"/>
    <property type="match status" value="1"/>
</dbReference>
<keyword evidence="9" id="KW-0456">Lyase</keyword>
<dbReference type="CDD" id="cd11642">
    <property type="entry name" value="SUMT"/>
    <property type="match status" value="1"/>
</dbReference>
<evidence type="ECO:0000256" key="7">
    <source>
        <dbReference type="ARBA" id="ARBA00023002"/>
    </source>
</evidence>
<dbReference type="InterPro" id="IPR006367">
    <property type="entry name" value="Sirohaem_synthase_N"/>
</dbReference>
<dbReference type="NCBIfam" id="NF004790">
    <property type="entry name" value="PRK06136.1"/>
    <property type="match status" value="1"/>
</dbReference>
<feature type="domain" description="Tetrapyrrole methylase" evidence="15">
    <location>
        <begin position="262"/>
        <end position="470"/>
    </location>
</feature>
<keyword evidence="19" id="KW-1185">Reference proteome</keyword>
<dbReference type="InterPro" id="IPR028281">
    <property type="entry name" value="Sirohaem_synthase_central"/>
</dbReference>
<dbReference type="AlphaFoldDB" id="A0A9N8Z1T0"/>
<dbReference type="InterPro" id="IPR000878">
    <property type="entry name" value="4pyrrol_Mease"/>
</dbReference>
<evidence type="ECO:0000256" key="10">
    <source>
        <dbReference type="ARBA" id="ARBA00023244"/>
    </source>
</evidence>
<comment type="catalytic activity">
    <reaction evidence="12">
        <text>precorrin-2 + NAD(+) = sirohydrochlorin + NADH + 2 H(+)</text>
        <dbReference type="Rhea" id="RHEA:15613"/>
        <dbReference type="ChEBI" id="CHEBI:15378"/>
        <dbReference type="ChEBI" id="CHEBI:57540"/>
        <dbReference type="ChEBI" id="CHEBI:57945"/>
        <dbReference type="ChEBI" id="CHEBI:58351"/>
        <dbReference type="ChEBI" id="CHEBI:58827"/>
        <dbReference type="EC" id="1.3.1.76"/>
    </reaction>
</comment>
<evidence type="ECO:0000256" key="4">
    <source>
        <dbReference type="ARBA" id="ARBA00022603"/>
    </source>
</evidence>
<evidence type="ECO:0000259" key="17">
    <source>
        <dbReference type="Pfam" id="PF14824"/>
    </source>
</evidence>
<proteinExistence type="inferred from homology"/>
<gene>
    <name evidence="18" type="ORF">AGERDE_LOCUS2721</name>
</gene>
<dbReference type="InterPro" id="IPR028162">
    <property type="entry name" value="Met8_C"/>
</dbReference>
<dbReference type="GO" id="GO:0051287">
    <property type="term" value="F:NAD binding"/>
    <property type="evidence" value="ECO:0007669"/>
    <property type="project" value="InterPro"/>
</dbReference>
<dbReference type="Gene3D" id="3.30.160.110">
    <property type="entry name" value="Siroheme synthase, domain 2"/>
    <property type="match status" value="1"/>
</dbReference>
<dbReference type="GO" id="GO:0051266">
    <property type="term" value="F:sirohydrochlorin ferrochelatase activity"/>
    <property type="evidence" value="ECO:0007669"/>
    <property type="project" value="InterPro"/>
</dbReference>
<dbReference type="GO" id="GO:0019354">
    <property type="term" value="P:siroheme biosynthetic process"/>
    <property type="evidence" value="ECO:0007669"/>
    <property type="project" value="InterPro"/>
</dbReference>
<accession>A0A9N8Z1T0</accession>
<dbReference type="NCBIfam" id="TIGR01469">
    <property type="entry name" value="cobA_cysG_Cterm"/>
    <property type="match status" value="1"/>
</dbReference>
<reference evidence="18" key="1">
    <citation type="submission" date="2021-06" db="EMBL/GenBank/DDBJ databases">
        <authorList>
            <person name="Kallberg Y."/>
            <person name="Tangrot J."/>
            <person name="Rosling A."/>
        </authorList>
    </citation>
    <scope>NUCLEOTIDE SEQUENCE</scope>
    <source>
        <strain evidence="18">MT106</strain>
    </source>
</reference>
<dbReference type="InterPro" id="IPR036291">
    <property type="entry name" value="NAD(P)-bd_dom_sf"/>
</dbReference>
<dbReference type="EC" id="1.3.1.76" evidence="2"/>
<keyword evidence="4 13" id="KW-0489">Methyltransferase</keyword>
<keyword evidence="8" id="KW-0520">NAD</keyword>
<dbReference type="PIRSF" id="PIRSF036426">
    <property type="entry name" value="Sirohaem_synth"/>
    <property type="match status" value="1"/>
</dbReference>
<name>A0A9N8Z1T0_9GLOM</name>
<keyword evidence="5 13" id="KW-0808">Transferase</keyword>
<evidence type="ECO:0000259" key="15">
    <source>
        <dbReference type="Pfam" id="PF00590"/>
    </source>
</evidence>
<dbReference type="PROSITE" id="PS00840">
    <property type="entry name" value="SUMT_2"/>
    <property type="match status" value="1"/>
</dbReference>
<evidence type="ECO:0000256" key="9">
    <source>
        <dbReference type="ARBA" id="ARBA00023239"/>
    </source>
</evidence>
<keyword evidence="3" id="KW-0169">Cobalamin biosynthesis</keyword>
<evidence type="ECO:0000256" key="11">
    <source>
        <dbReference type="ARBA" id="ARBA00023268"/>
    </source>
</evidence>
<evidence type="ECO:0000256" key="5">
    <source>
        <dbReference type="ARBA" id="ARBA00022679"/>
    </source>
</evidence>
<dbReference type="Pfam" id="PF13241">
    <property type="entry name" value="NAD_binding_7"/>
    <property type="match status" value="1"/>
</dbReference>
<dbReference type="PANTHER" id="PTHR45790">
    <property type="entry name" value="SIROHEME SYNTHASE-RELATED"/>
    <property type="match status" value="1"/>
</dbReference>
<dbReference type="SUPFAM" id="SSF53790">
    <property type="entry name" value="Tetrapyrrole methylase"/>
    <property type="match status" value="1"/>
</dbReference>
<dbReference type="PANTHER" id="PTHR45790:SF6">
    <property type="entry name" value="UROPORPHYRINOGEN-III C-METHYLTRANSFERASE"/>
    <property type="match status" value="1"/>
</dbReference>
<dbReference type="InterPro" id="IPR035996">
    <property type="entry name" value="4pyrrol_Methylase_sf"/>
</dbReference>
<keyword evidence="7" id="KW-0560">Oxidoreductase</keyword>
<evidence type="ECO:0000256" key="1">
    <source>
        <dbReference type="ARBA" id="ARBA00005010"/>
    </source>
</evidence>
<keyword evidence="10" id="KW-0627">Porphyrin biosynthesis</keyword>
<dbReference type="GO" id="GO:0032259">
    <property type="term" value="P:methylation"/>
    <property type="evidence" value="ECO:0007669"/>
    <property type="project" value="UniProtKB-KW"/>
</dbReference>
<dbReference type="Pfam" id="PF00590">
    <property type="entry name" value="TP_methylase"/>
    <property type="match status" value="1"/>
</dbReference>
<feature type="domain" description="Siroheme biosynthesis protein Met8 C-terminal" evidence="16">
    <location>
        <begin position="133"/>
        <end position="200"/>
    </location>
</feature>
<sequence length="516" mass="56892">MATEEYPEIRTGGSLILAWRSKEKNVLIVGGGNVAAGRIVSVLEADAKVIVVCPENGIDMVLTAIDDPIESRKIYELCQAKKIPVNIADVPPLCDFYFMSQHRDGPLQVAVSTNGQCPKLANIIRRQIADTLPKGTKDAITKMGELRQKLRKIDPEHSSSSKRMDWISKICEQWTLDELNEMNERTMDTLLSFYELDQVPQYNSLLNIFEKNVKEQNDQISNETAGDNIENNKKQHEKRESMESIEIIQQADNKREPKKKGRIILVGAGPGDPLLLTLKASLVLAKADLVLSDRLIPPAMLSCASCEIRLAASKAGAEKAQDSQEQLLAWGLEALKEGKVVVRLKIGDPFIFGRGGEEVAFFKKNGWDVEVIPGISSAFSAPLSANVPLTQRGVADQILITTGQGTKGRMPELPNYHHTRTAVFLMAVGKANELSKILLEKGYPTDLPAVFVENGSRSNERIIYATVATLGKAVEINKIISPSTLIIGRTVDVLQDKKIVNNTIPCQEQTDILIDF</sequence>
<evidence type="ECO:0000256" key="12">
    <source>
        <dbReference type="ARBA" id="ARBA00047561"/>
    </source>
</evidence>
<dbReference type="NCBIfam" id="TIGR01470">
    <property type="entry name" value="cysG_Nterm"/>
    <property type="match status" value="1"/>
</dbReference>
<comment type="pathway">
    <text evidence="1">Porphyrin-containing compound metabolism; siroheme biosynthesis; sirohydrochlorin from precorrin-2: step 1/1.</text>
</comment>
<evidence type="ECO:0000313" key="18">
    <source>
        <dbReference type="EMBL" id="CAG8470645.1"/>
    </source>
</evidence>
<feature type="region of interest" description="Disordered" evidence="14">
    <location>
        <begin position="221"/>
        <end position="242"/>
    </location>
</feature>
<dbReference type="Gene3D" id="1.10.3280.10">
    <property type="entry name" value="Siroheme synthase, domain 3"/>
    <property type="match status" value="1"/>
</dbReference>
<organism evidence="18 19">
    <name type="scientific">Ambispora gerdemannii</name>
    <dbReference type="NCBI Taxonomy" id="144530"/>
    <lineage>
        <taxon>Eukaryota</taxon>
        <taxon>Fungi</taxon>
        <taxon>Fungi incertae sedis</taxon>
        <taxon>Mucoromycota</taxon>
        <taxon>Glomeromycotina</taxon>
        <taxon>Glomeromycetes</taxon>
        <taxon>Archaeosporales</taxon>
        <taxon>Ambisporaceae</taxon>
        <taxon>Ambispora</taxon>
    </lineage>
</organism>
<dbReference type="GO" id="GO:0043115">
    <property type="term" value="F:precorrin-2 dehydrogenase activity"/>
    <property type="evidence" value="ECO:0007669"/>
    <property type="project" value="UniProtKB-EC"/>
</dbReference>
<dbReference type="SUPFAM" id="SSF75615">
    <property type="entry name" value="Siroheme synthase middle domains-like"/>
    <property type="match status" value="1"/>
</dbReference>
<evidence type="ECO:0000313" key="19">
    <source>
        <dbReference type="Proteomes" id="UP000789831"/>
    </source>
</evidence>
<evidence type="ECO:0000259" key="16">
    <source>
        <dbReference type="Pfam" id="PF14823"/>
    </source>
</evidence>
<dbReference type="SUPFAM" id="SSF51735">
    <property type="entry name" value="NAD(P)-binding Rossmann-fold domains"/>
    <property type="match status" value="1"/>
</dbReference>
<dbReference type="Pfam" id="PF14823">
    <property type="entry name" value="Sirohm_synth_C"/>
    <property type="match status" value="1"/>
</dbReference>
<dbReference type="InterPro" id="IPR050161">
    <property type="entry name" value="Siro_Cobalamin_biosynth"/>
</dbReference>
<dbReference type="Proteomes" id="UP000789831">
    <property type="component" value="Unassembled WGS sequence"/>
</dbReference>
<comment type="caution">
    <text evidence="18">The sequence shown here is derived from an EMBL/GenBank/DDBJ whole genome shotgun (WGS) entry which is preliminary data.</text>
</comment>
<evidence type="ECO:0000256" key="2">
    <source>
        <dbReference type="ARBA" id="ARBA00012400"/>
    </source>
</evidence>
<evidence type="ECO:0000256" key="13">
    <source>
        <dbReference type="RuleBase" id="RU003960"/>
    </source>
</evidence>
<dbReference type="InterPro" id="IPR012409">
    <property type="entry name" value="Sirohaem_synth"/>
</dbReference>
<feature type="domain" description="Siroheme synthase central" evidence="17">
    <location>
        <begin position="104"/>
        <end position="130"/>
    </location>
</feature>
<dbReference type="Gene3D" id="3.40.50.720">
    <property type="entry name" value="NAD(P)-binding Rossmann-like Domain"/>
    <property type="match status" value="2"/>
</dbReference>
<evidence type="ECO:0000256" key="6">
    <source>
        <dbReference type="ARBA" id="ARBA00022691"/>
    </source>
</evidence>
<keyword evidence="11" id="KW-0511">Multifunctional enzyme</keyword>
<dbReference type="GO" id="GO:0004851">
    <property type="term" value="F:uroporphyrin-III C-methyltransferase activity"/>
    <property type="evidence" value="ECO:0007669"/>
    <property type="project" value="InterPro"/>
</dbReference>
<protein>
    <recommendedName>
        <fullName evidence="2">precorrin-2 dehydrogenase</fullName>
        <ecNumber evidence="2">1.3.1.76</ecNumber>
    </recommendedName>
</protein>
<dbReference type="InterPro" id="IPR006366">
    <property type="entry name" value="CobA/CysG_C"/>
</dbReference>
<evidence type="ECO:0000256" key="8">
    <source>
        <dbReference type="ARBA" id="ARBA00023027"/>
    </source>
</evidence>
<dbReference type="InterPro" id="IPR003043">
    <property type="entry name" value="Uropor_MeTrfase_CS"/>
</dbReference>
<dbReference type="PROSITE" id="PS00839">
    <property type="entry name" value="SUMT_1"/>
    <property type="match status" value="1"/>
</dbReference>
<dbReference type="Gene3D" id="3.40.1010.10">
    <property type="entry name" value="Cobalt-precorrin-4 Transmethylase, Domain 1"/>
    <property type="match status" value="1"/>
</dbReference>
<dbReference type="InterPro" id="IPR014776">
    <property type="entry name" value="4pyrrole_Mease_sub2"/>
</dbReference>
<evidence type="ECO:0000256" key="3">
    <source>
        <dbReference type="ARBA" id="ARBA00022573"/>
    </source>
</evidence>
<evidence type="ECO:0000256" key="14">
    <source>
        <dbReference type="SAM" id="MobiDB-lite"/>
    </source>
</evidence>
<dbReference type="InterPro" id="IPR014777">
    <property type="entry name" value="4pyrrole_Mease_sub1"/>
</dbReference>
<comment type="similarity">
    <text evidence="13">Belongs to the precorrin methyltransferase family.</text>
</comment>
<keyword evidence="6" id="KW-0949">S-adenosyl-L-methionine</keyword>
<dbReference type="EMBL" id="CAJVPL010000237">
    <property type="protein sequence ID" value="CAG8470645.1"/>
    <property type="molecule type" value="Genomic_DNA"/>
</dbReference>
<dbReference type="OrthoDB" id="1721126at2759"/>